<protein>
    <recommendedName>
        <fullName evidence="3">Methyl-accepting chemotaxis protein</fullName>
    </recommendedName>
</protein>
<proteinExistence type="predicted"/>
<evidence type="ECO:0008006" key="3">
    <source>
        <dbReference type="Google" id="ProtNLM"/>
    </source>
</evidence>
<reference evidence="1 2" key="1">
    <citation type="journal article" date="2016" name="Antonie Van Leeuwenhoek">
        <title>Bacillus depressus sp. nov., isolated from soil of a sunflower field.</title>
        <authorList>
            <person name="Wei X."/>
            <person name="Xin D."/>
            <person name="Xin Y."/>
            <person name="Zhang H."/>
            <person name="Wang T."/>
            <person name="Zhang J."/>
        </authorList>
    </citation>
    <scope>NUCLEOTIDE SEQUENCE [LARGE SCALE GENOMIC DNA]</scope>
    <source>
        <strain evidence="1 2">BZ1</strain>
    </source>
</reference>
<organism evidence="1 2">
    <name type="scientific">Cytobacillus depressus</name>
    <dbReference type="NCBI Taxonomy" id="1602942"/>
    <lineage>
        <taxon>Bacteria</taxon>
        <taxon>Bacillati</taxon>
        <taxon>Bacillota</taxon>
        <taxon>Bacilli</taxon>
        <taxon>Bacillales</taxon>
        <taxon>Bacillaceae</taxon>
        <taxon>Cytobacillus</taxon>
    </lineage>
</organism>
<evidence type="ECO:0000313" key="1">
    <source>
        <dbReference type="EMBL" id="KAB2333367.1"/>
    </source>
</evidence>
<keyword evidence="2" id="KW-1185">Reference proteome</keyword>
<dbReference type="RefSeq" id="WP_151535790.1">
    <property type="nucleotide sequence ID" value="NZ_WBOS01000007.1"/>
</dbReference>
<gene>
    <name evidence="1" type="ORF">F7731_16065</name>
</gene>
<accession>A0A6L3V5D0</accession>
<dbReference type="OrthoDB" id="2892503at2"/>
<dbReference type="Proteomes" id="UP000481030">
    <property type="component" value="Unassembled WGS sequence"/>
</dbReference>
<dbReference type="AlphaFoldDB" id="A0A6L3V5D0"/>
<evidence type="ECO:0000313" key="2">
    <source>
        <dbReference type="Proteomes" id="UP000481030"/>
    </source>
</evidence>
<comment type="caution">
    <text evidence="1">The sequence shown here is derived from an EMBL/GenBank/DDBJ whole genome shotgun (WGS) entry which is preliminary data.</text>
</comment>
<dbReference type="EMBL" id="WBOS01000007">
    <property type="protein sequence ID" value="KAB2333367.1"/>
    <property type="molecule type" value="Genomic_DNA"/>
</dbReference>
<name>A0A6L3V5D0_9BACI</name>
<sequence length="71" mass="8013">MNDKKIRLSLTGAIVILSICILISASNISSAIRYLGDNTANNNNDYQLSRFNDNFDELIKALKEKHEDISR</sequence>